<proteinExistence type="inferred from homology"/>
<keyword evidence="11" id="KW-1185">Reference proteome</keyword>
<dbReference type="UniPathway" id="UPA00098">
    <property type="reaction ID" value="UER00361"/>
</dbReference>
<dbReference type="InterPro" id="IPR000304">
    <property type="entry name" value="Pyrroline-COOH_reductase"/>
</dbReference>
<evidence type="ECO:0000256" key="7">
    <source>
        <dbReference type="SAM" id="MobiDB-lite"/>
    </source>
</evidence>
<dbReference type="Proteomes" id="UP000251995">
    <property type="component" value="Chromosome"/>
</dbReference>
<dbReference type="GO" id="GO:0004735">
    <property type="term" value="F:pyrroline-5-carboxylate reductase activity"/>
    <property type="evidence" value="ECO:0007669"/>
    <property type="project" value="UniProtKB-UniRule"/>
</dbReference>
<name>A0A344URK4_9ACTN</name>
<sequence length="505" mass="52925">MSRIAVLGCGTMAGAIVSGLLGSGFPADDVVATARSAAHREQVASDYGVATVEDNRAAAASADVVIIGVKPYAAAEVLAEVADVLRPGAIVVSIAAGVTISTLREALGGRDLPVIRVMPNTPVKVGRGTFILSPGPGAVAAAGTVRVLLEPLGTVVEVPEKLHDAATAVSGSGPAYIFLVAEAMIDAGVAMGIPRPQATELTVATIAGSAELMAASGEHPAVLRAAVTSPGAPRQPRWTSWRVTACGRPSPGLWRPAATRRRAWAERPGRPGVCGSRFGSGEWPRVGWAIVCVRVASSGAWRPRSSTGSDGQATITCRVLRGPCRVIRGATTRVETRRGPQWVPSSRSVASAWRRRSTASCSRRRASSVVAPASDARAAVIRRIRRRTTPGKRADEDERSPLVGNTPRPPDPPVEGHVVVLSRSGCHLCDGVLTLCEGLSRERPDLIPEPVAVVDVDQDPQVRARWGDHVPVTFVDGVLIGYWFLDRETLLSALENGPTQVSVIP</sequence>
<protein>
    <recommendedName>
        <fullName evidence="5 6">Pyrroline-5-carboxylate reductase</fullName>
        <shortName evidence="5">P5C reductase</shortName>
        <shortName evidence="5">P5CR</shortName>
        <ecNumber evidence="5 6">1.5.1.2</ecNumber>
    </recommendedName>
    <alternativeName>
        <fullName evidence="5">PCA reductase</fullName>
    </alternativeName>
</protein>
<dbReference type="EMBL" id="CP025198">
    <property type="protein sequence ID" value="AXE37902.1"/>
    <property type="molecule type" value="Genomic_DNA"/>
</dbReference>
<dbReference type="Pfam" id="PF05768">
    <property type="entry name" value="Glrx-like"/>
    <property type="match status" value="1"/>
</dbReference>
<comment type="subcellular location">
    <subcellularLocation>
        <location evidence="5">Cytoplasm</location>
    </subcellularLocation>
</comment>
<evidence type="ECO:0000313" key="10">
    <source>
        <dbReference type="EMBL" id="AXE37902.1"/>
    </source>
</evidence>
<feature type="domain" description="Pyrroline-5-carboxylate reductase catalytic N-terminal" evidence="8">
    <location>
        <begin position="3"/>
        <end position="97"/>
    </location>
</feature>
<feature type="region of interest" description="Disordered" evidence="7">
    <location>
        <begin position="385"/>
        <end position="413"/>
    </location>
</feature>
<evidence type="ECO:0000256" key="6">
    <source>
        <dbReference type="NCBIfam" id="TIGR00112"/>
    </source>
</evidence>
<comment type="similarity">
    <text evidence="1 5">Belongs to the pyrroline-5-carboxylate reductase family.</text>
</comment>
<keyword evidence="2 5" id="KW-0521">NADP</keyword>
<comment type="pathway">
    <text evidence="5">Amino-acid biosynthesis; L-proline biosynthesis; L-proline from L-glutamate 5-semialdehyde: step 1/1.</text>
</comment>
<comment type="function">
    <text evidence="4 5">Catalyzes the reduction of 1-pyrroline-5-carboxylate (PCA) to L-proline.</text>
</comment>
<dbReference type="SUPFAM" id="SSF52833">
    <property type="entry name" value="Thioredoxin-like"/>
    <property type="match status" value="1"/>
</dbReference>
<organism evidence="10 11">
    <name type="scientific">Acidipropionibacterium virtanenii</name>
    <dbReference type="NCBI Taxonomy" id="2057246"/>
    <lineage>
        <taxon>Bacteria</taxon>
        <taxon>Bacillati</taxon>
        <taxon>Actinomycetota</taxon>
        <taxon>Actinomycetes</taxon>
        <taxon>Propionibacteriales</taxon>
        <taxon>Propionibacteriaceae</taxon>
        <taxon>Acidipropionibacterium</taxon>
    </lineage>
</organism>
<evidence type="ECO:0000256" key="2">
    <source>
        <dbReference type="ARBA" id="ARBA00022857"/>
    </source>
</evidence>
<comment type="catalytic activity">
    <reaction evidence="5">
        <text>L-proline + NAD(+) = (S)-1-pyrroline-5-carboxylate + NADH + 2 H(+)</text>
        <dbReference type="Rhea" id="RHEA:14105"/>
        <dbReference type="ChEBI" id="CHEBI:15378"/>
        <dbReference type="ChEBI" id="CHEBI:17388"/>
        <dbReference type="ChEBI" id="CHEBI:57540"/>
        <dbReference type="ChEBI" id="CHEBI:57945"/>
        <dbReference type="ChEBI" id="CHEBI:60039"/>
        <dbReference type="EC" id="1.5.1.2"/>
    </reaction>
</comment>
<dbReference type="KEGG" id="acij:JS278_00711"/>
<dbReference type="AlphaFoldDB" id="A0A344URK4"/>
<dbReference type="Gene3D" id="3.40.30.10">
    <property type="entry name" value="Glutaredoxin"/>
    <property type="match status" value="1"/>
</dbReference>
<gene>
    <name evidence="10" type="primary">proC_1</name>
    <name evidence="5" type="synonym">proC</name>
    <name evidence="10" type="ORF">JS278_00711</name>
</gene>
<accession>A0A344URK4</accession>
<dbReference type="EC" id="1.5.1.2" evidence="5 6"/>
<keyword evidence="5" id="KW-0641">Proline biosynthesis</keyword>
<dbReference type="InterPro" id="IPR036249">
    <property type="entry name" value="Thioredoxin-like_sf"/>
</dbReference>
<dbReference type="SUPFAM" id="SSF48179">
    <property type="entry name" value="6-phosphogluconate dehydrogenase C-terminal domain-like"/>
    <property type="match status" value="1"/>
</dbReference>
<dbReference type="InterPro" id="IPR029036">
    <property type="entry name" value="P5CR_dimer"/>
</dbReference>
<keyword evidence="3 5" id="KW-0560">Oxidoreductase</keyword>
<dbReference type="InterPro" id="IPR036291">
    <property type="entry name" value="NAD(P)-bd_dom_sf"/>
</dbReference>
<dbReference type="Pfam" id="PF03807">
    <property type="entry name" value="F420_oxidored"/>
    <property type="match status" value="1"/>
</dbReference>
<dbReference type="InterPro" id="IPR008927">
    <property type="entry name" value="6-PGluconate_DH-like_C_sf"/>
</dbReference>
<keyword evidence="5" id="KW-0963">Cytoplasm</keyword>
<dbReference type="GO" id="GO:0055129">
    <property type="term" value="P:L-proline biosynthetic process"/>
    <property type="evidence" value="ECO:0007669"/>
    <property type="project" value="UniProtKB-UniRule"/>
</dbReference>
<dbReference type="InterPro" id="IPR008554">
    <property type="entry name" value="Glutaredoxin-like"/>
</dbReference>
<dbReference type="Gene3D" id="3.40.50.720">
    <property type="entry name" value="NAD(P)-binding Rossmann-like Domain"/>
    <property type="match status" value="1"/>
</dbReference>
<dbReference type="SUPFAM" id="SSF51735">
    <property type="entry name" value="NAD(P)-binding Rossmann-fold domains"/>
    <property type="match status" value="1"/>
</dbReference>
<dbReference type="PANTHER" id="PTHR11645:SF0">
    <property type="entry name" value="PYRROLINE-5-CARBOXYLATE REDUCTASE 3"/>
    <property type="match status" value="1"/>
</dbReference>
<dbReference type="NCBIfam" id="TIGR00112">
    <property type="entry name" value="proC"/>
    <property type="match status" value="1"/>
</dbReference>
<evidence type="ECO:0000256" key="4">
    <source>
        <dbReference type="ARBA" id="ARBA00058118"/>
    </source>
</evidence>
<dbReference type="GO" id="GO:0005737">
    <property type="term" value="C:cytoplasm"/>
    <property type="evidence" value="ECO:0007669"/>
    <property type="project" value="UniProtKB-SubCell"/>
</dbReference>
<evidence type="ECO:0000259" key="8">
    <source>
        <dbReference type="Pfam" id="PF03807"/>
    </source>
</evidence>
<feature type="domain" description="Pyrroline-5-carboxylate reductase dimerisation" evidence="9">
    <location>
        <begin position="160"/>
        <end position="231"/>
    </location>
</feature>
<keyword evidence="5" id="KW-0028">Amino-acid biosynthesis</keyword>
<dbReference type="Gene3D" id="1.10.3730.10">
    <property type="entry name" value="ProC C-terminal domain-like"/>
    <property type="match status" value="1"/>
</dbReference>
<evidence type="ECO:0000256" key="1">
    <source>
        <dbReference type="ARBA" id="ARBA00005525"/>
    </source>
</evidence>
<dbReference type="PANTHER" id="PTHR11645">
    <property type="entry name" value="PYRROLINE-5-CARBOXYLATE REDUCTASE"/>
    <property type="match status" value="1"/>
</dbReference>
<dbReference type="InterPro" id="IPR028939">
    <property type="entry name" value="P5C_Rdtase_cat_N"/>
</dbReference>
<comment type="catalytic activity">
    <reaction evidence="5">
        <text>L-proline + NADP(+) = (S)-1-pyrroline-5-carboxylate + NADPH + 2 H(+)</text>
        <dbReference type="Rhea" id="RHEA:14109"/>
        <dbReference type="ChEBI" id="CHEBI:15378"/>
        <dbReference type="ChEBI" id="CHEBI:17388"/>
        <dbReference type="ChEBI" id="CHEBI:57783"/>
        <dbReference type="ChEBI" id="CHEBI:58349"/>
        <dbReference type="ChEBI" id="CHEBI:60039"/>
        <dbReference type="EC" id="1.5.1.2"/>
    </reaction>
</comment>
<evidence type="ECO:0000259" key="9">
    <source>
        <dbReference type="Pfam" id="PF14748"/>
    </source>
</evidence>
<dbReference type="HAMAP" id="MF_01925">
    <property type="entry name" value="P5C_reductase"/>
    <property type="match status" value="1"/>
</dbReference>
<evidence type="ECO:0000256" key="3">
    <source>
        <dbReference type="ARBA" id="ARBA00023002"/>
    </source>
</evidence>
<evidence type="ECO:0000313" key="11">
    <source>
        <dbReference type="Proteomes" id="UP000251995"/>
    </source>
</evidence>
<dbReference type="Pfam" id="PF14748">
    <property type="entry name" value="P5CR_dimer"/>
    <property type="match status" value="1"/>
</dbReference>
<dbReference type="FunFam" id="1.10.3730.10:FF:000001">
    <property type="entry name" value="Pyrroline-5-carboxylate reductase"/>
    <property type="match status" value="1"/>
</dbReference>
<reference evidence="10 11" key="1">
    <citation type="submission" date="2017-12" db="EMBL/GenBank/DDBJ databases">
        <title>The whole genome sequence of the Acidipropionibacterium virtanenii sp. nov. type strain JS278.</title>
        <authorList>
            <person name="Laine P."/>
            <person name="Deptula P."/>
            <person name="Varmanen P."/>
            <person name="Auvinen P."/>
        </authorList>
    </citation>
    <scope>NUCLEOTIDE SEQUENCE [LARGE SCALE GENOMIC DNA]</scope>
    <source>
        <strain evidence="10 11">JS278</strain>
    </source>
</reference>
<evidence type="ECO:0000256" key="5">
    <source>
        <dbReference type="HAMAP-Rule" id="MF_01925"/>
    </source>
</evidence>